<keyword evidence="1" id="KW-0328">Glycosyltransferase</keyword>
<proteinExistence type="predicted"/>
<dbReference type="Gene3D" id="3.40.50.2000">
    <property type="entry name" value="Glycogen Phosphorylase B"/>
    <property type="match status" value="1"/>
</dbReference>
<dbReference type="Pfam" id="PF13692">
    <property type="entry name" value="Glyco_trans_1_4"/>
    <property type="match status" value="1"/>
</dbReference>
<keyword evidence="1" id="KW-0808">Transferase</keyword>
<protein>
    <submittedName>
        <fullName evidence="1">Glycosyltransferase</fullName>
        <ecNumber evidence="1">2.4.-.-</ecNumber>
    </submittedName>
</protein>
<gene>
    <name evidence="1" type="ORF">JYK14_16930</name>
</gene>
<name>A0ABT1D7C0_9PROT</name>
<reference evidence="1 2" key="1">
    <citation type="submission" date="2021-12" db="EMBL/GenBank/DDBJ databases">
        <title>Siccirubricoccus leaddurans sp. nov., a high concentration Zn2+ tolerance bacterium.</title>
        <authorList>
            <person name="Cao Y."/>
        </authorList>
    </citation>
    <scope>NUCLEOTIDE SEQUENCE [LARGE SCALE GENOMIC DNA]</scope>
    <source>
        <strain evidence="1 2">KC 17139</strain>
    </source>
</reference>
<dbReference type="Proteomes" id="UP001523392">
    <property type="component" value="Unassembled WGS sequence"/>
</dbReference>
<accession>A0ABT1D7C0</accession>
<evidence type="ECO:0000313" key="2">
    <source>
        <dbReference type="Proteomes" id="UP001523392"/>
    </source>
</evidence>
<evidence type="ECO:0000313" key="1">
    <source>
        <dbReference type="EMBL" id="MCO6417834.1"/>
    </source>
</evidence>
<sequence>MSGAPQPGRRAPRLLVVSPIPSHPADQGNSARIQALGAALMQRGVICDFLYYATEGLSPPQRAAMAGFWHALHVESPVPTGRMSHPGLWGLDDWCAPSLVERVAALWRAWRYDAVLVNYVWMSAVLEAVPDCFRILDTHDLFGDRHLAARALGLDPSWFFTSAAEEGRGLDRADLVLAIQAEEAGVLRQRSARPVAVVGHMPPLRFLTAPEAAAPQHRFGYLGSANPWNAASVAALEAAFGDRPLPWLIAGRILRRPELLLPSNPVRMPEVADVAGFYDAVDCVLNPMTGGTGLKIKTVEALAYGRPVLGTRDAFAGLPAEHPGHSAPDAPAMVALMREYLASVAFRHGLRRASRLLALRYAAEVAAAHDALAARLHRL</sequence>
<keyword evidence="2" id="KW-1185">Reference proteome</keyword>
<dbReference type="EC" id="2.4.-.-" evidence="1"/>
<organism evidence="1 2">
    <name type="scientific">Siccirubricoccus soli</name>
    <dbReference type="NCBI Taxonomy" id="2899147"/>
    <lineage>
        <taxon>Bacteria</taxon>
        <taxon>Pseudomonadati</taxon>
        <taxon>Pseudomonadota</taxon>
        <taxon>Alphaproteobacteria</taxon>
        <taxon>Acetobacterales</taxon>
        <taxon>Roseomonadaceae</taxon>
        <taxon>Siccirubricoccus</taxon>
    </lineage>
</organism>
<dbReference type="GO" id="GO:0016757">
    <property type="term" value="F:glycosyltransferase activity"/>
    <property type="evidence" value="ECO:0007669"/>
    <property type="project" value="UniProtKB-KW"/>
</dbReference>
<dbReference type="RefSeq" id="WP_252954468.1">
    <property type="nucleotide sequence ID" value="NZ_JAFIRR010000106.1"/>
</dbReference>
<dbReference type="EMBL" id="JAFIRR010000106">
    <property type="protein sequence ID" value="MCO6417834.1"/>
    <property type="molecule type" value="Genomic_DNA"/>
</dbReference>
<comment type="caution">
    <text evidence="1">The sequence shown here is derived from an EMBL/GenBank/DDBJ whole genome shotgun (WGS) entry which is preliminary data.</text>
</comment>
<dbReference type="SUPFAM" id="SSF53756">
    <property type="entry name" value="UDP-Glycosyltransferase/glycogen phosphorylase"/>
    <property type="match status" value="1"/>
</dbReference>